<feature type="compositionally biased region" description="Basic and acidic residues" evidence="2">
    <location>
        <begin position="328"/>
        <end position="338"/>
    </location>
</feature>
<sequence length="375" mass="42304">MSQRLRNQQGKQRRRKSSFIVGIGVGGIRVRRLPFISSTMFSIARKLKNNSNNFNKLGQLRTLKLFVRLQNGSLGSSAEALAIARVLEEKYGRVTSIQFARNPDTLQLLNHGWIEVDNDSPDIEKCYIQVPVSKDSPKSNVSLSLDHVRQSFIRNPVQDAQNVLEIKVEPAIENEFIEKPPNTATLVSRYEALLRFSGFKGGLDPLKKQLELQLSNLGIDTNQIQRNYLKELEAQTEEVDSAQSSTQEAQTKVSYQDYHTLATQSEAFTPATPRLQLSKRTQITPNRTSSVETPDKPVETQTQSTDKEAPQTTQSTQSNKTRSAAQERAFRAGVEAHKRALAMKEQEEMQRLEALEREKAASTKNTKKSVWNIFS</sequence>
<reference evidence="3 4" key="1">
    <citation type="submission" date="2019-03" db="EMBL/GenBank/DDBJ databases">
        <title>Sequencing 23 genomes of Wallemia ichthyophaga.</title>
        <authorList>
            <person name="Gostincar C."/>
        </authorList>
    </citation>
    <scope>NUCLEOTIDE SEQUENCE [LARGE SCALE GENOMIC DNA]</scope>
    <source>
        <strain evidence="3 4">EXF-5753</strain>
    </source>
</reference>
<dbReference type="Proteomes" id="UP000310189">
    <property type="component" value="Unassembled WGS sequence"/>
</dbReference>
<comment type="caution">
    <text evidence="3">The sequence shown here is derived from an EMBL/GenBank/DDBJ whole genome shotgun (WGS) entry which is preliminary data.</text>
</comment>
<evidence type="ECO:0000256" key="2">
    <source>
        <dbReference type="SAM" id="MobiDB-lite"/>
    </source>
</evidence>
<evidence type="ECO:0000313" key="4">
    <source>
        <dbReference type="Proteomes" id="UP000310189"/>
    </source>
</evidence>
<evidence type="ECO:0000256" key="1">
    <source>
        <dbReference type="SAM" id="Coils"/>
    </source>
</evidence>
<proteinExistence type="predicted"/>
<feature type="region of interest" description="Disordered" evidence="2">
    <location>
        <begin position="265"/>
        <end position="338"/>
    </location>
</feature>
<feature type="coiled-coil region" evidence="1">
    <location>
        <begin position="225"/>
        <end position="252"/>
    </location>
</feature>
<accession>A0A4V6TMF4</accession>
<feature type="compositionally biased region" description="Polar residues" evidence="2">
    <location>
        <begin position="278"/>
        <end position="292"/>
    </location>
</feature>
<protein>
    <submittedName>
        <fullName evidence="3">Uncharacterized protein</fullName>
    </submittedName>
</protein>
<keyword evidence="1" id="KW-0175">Coiled coil</keyword>
<feature type="compositionally biased region" description="Polar residues" evidence="2">
    <location>
        <begin position="362"/>
        <end position="375"/>
    </location>
</feature>
<feature type="compositionally biased region" description="Polar residues" evidence="2">
    <location>
        <begin position="299"/>
        <end position="324"/>
    </location>
</feature>
<dbReference type="AlphaFoldDB" id="A0A4V6TMF4"/>
<organism evidence="3 4">
    <name type="scientific">Wallemia hederae</name>
    <dbReference type="NCBI Taxonomy" id="1540922"/>
    <lineage>
        <taxon>Eukaryota</taxon>
        <taxon>Fungi</taxon>
        <taxon>Dikarya</taxon>
        <taxon>Basidiomycota</taxon>
        <taxon>Wallemiomycotina</taxon>
        <taxon>Wallemiomycetes</taxon>
        <taxon>Wallemiales</taxon>
        <taxon>Wallemiaceae</taxon>
        <taxon>Wallemia</taxon>
    </lineage>
</organism>
<dbReference type="OrthoDB" id="3362336at2759"/>
<feature type="region of interest" description="Disordered" evidence="2">
    <location>
        <begin position="352"/>
        <end position="375"/>
    </location>
</feature>
<gene>
    <name evidence="3" type="ORF">E3P99_01121</name>
</gene>
<keyword evidence="4" id="KW-1185">Reference proteome</keyword>
<feature type="compositionally biased region" description="Basic and acidic residues" evidence="2">
    <location>
        <begin position="352"/>
        <end position="361"/>
    </location>
</feature>
<dbReference type="EMBL" id="SPNW01000013">
    <property type="protein sequence ID" value="TIA91303.1"/>
    <property type="molecule type" value="Genomic_DNA"/>
</dbReference>
<name>A0A4V6TMF4_9BASI</name>
<evidence type="ECO:0000313" key="3">
    <source>
        <dbReference type="EMBL" id="TIA91303.1"/>
    </source>
</evidence>